<evidence type="ECO:0000256" key="3">
    <source>
        <dbReference type="HAMAP-Rule" id="MF_01820"/>
    </source>
</evidence>
<organism evidence="7 8">
    <name type="scientific">Marinagarivorans cellulosilyticus</name>
    <dbReference type="NCBI Taxonomy" id="2721545"/>
    <lineage>
        <taxon>Bacteria</taxon>
        <taxon>Pseudomonadati</taxon>
        <taxon>Pseudomonadota</taxon>
        <taxon>Gammaproteobacteria</taxon>
        <taxon>Cellvibrionales</taxon>
        <taxon>Cellvibrionaceae</taxon>
        <taxon>Marinagarivorans</taxon>
    </lineage>
</organism>
<dbReference type="Pfam" id="PF03193">
    <property type="entry name" value="RsgA_GTPase"/>
    <property type="match status" value="1"/>
</dbReference>
<dbReference type="PANTHER" id="PTHR32120:SF11">
    <property type="entry name" value="SMALL RIBOSOMAL SUBUNIT BIOGENESIS GTPASE RSGA 1, MITOCHONDRIAL-RELATED"/>
    <property type="match status" value="1"/>
</dbReference>
<dbReference type="Proteomes" id="UP001320119">
    <property type="component" value="Chromosome"/>
</dbReference>
<feature type="binding site" evidence="3">
    <location>
        <position position="309"/>
    </location>
    <ligand>
        <name>Zn(2+)</name>
        <dbReference type="ChEBI" id="CHEBI:29105"/>
    </ligand>
</feature>
<dbReference type="InterPro" id="IPR030378">
    <property type="entry name" value="G_CP_dom"/>
</dbReference>
<feature type="domain" description="EngC GTPase" evidence="5">
    <location>
        <begin position="123"/>
        <end position="270"/>
    </location>
</feature>
<protein>
    <recommendedName>
        <fullName evidence="3">Small ribosomal subunit biogenesis GTPase RsgA</fullName>
        <ecNumber evidence="3">3.6.1.-</ecNumber>
    </recommendedName>
</protein>
<comment type="function">
    <text evidence="3">One of several proteins that assist in the late maturation steps of the functional core of the 30S ribosomal subunit. Helps release RbfA from mature subunits. May play a role in the assembly of ribosomal proteins into the subunit. Circularly permuted GTPase that catalyzes slow GTP hydrolysis, GTPase activity is stimulated by the 30S ribosomal subunit.</text>
</comment>
<gene>
    <name evidence="3" type="primary">rsgA</name>
    <name evidence="7" type="ORF">MARGE09_P2328</name>
</gene>
<dbReference type="EMBL" id="AP023086">
    <property type="protein sequence ID" value="BCD98127.1"/>
    <property type="molecule type" value="Genomic_DNA"/>
</dbReference>
<dbReference type="GO" id="GO:0005525">
    <property type="term" value="F:GTP binding"/>
    <property type="evidence" value="ECO:0007669"/>
    <property type="project" value="UniProtKB-UniRule"/>
</dbReference>
<dbReference type="InterPro" id="IPR012340">
    <property type="entry name" value="NA-bd_OB-fold"/>
</dbReference>
<keyword evidence="3" id="KW-0479">Metal-binding</keyword>
<comment type="subunit">
    <text evidence="3">Monomer. Associates with 30S ribosomal subunit, binds 16S rRNA.</text>
</comment>
<keyword evidence="3" id="KW-0862">Zinc</keyword>
<evidence type="ECO:0000256" key="1">
    <source>
        <dbReference type="ARBA" id="ARBA00022741"/>
    </source>
</evidence>
<feature type="compositionally biased region" description="Basic residues" evidence="4">
    <location>
        <begin position="1"/>
        <end position="11"/>
    </location>
</feature>
<dbReference type="PROSITE" id="PS50936">
    <property type="entry name" value="ENGC_GTPASE"/>
    <property type="match status" value="1"/>
</dbReference>
<dbReference type="GO" id="GO:0003924">
    <property type="term" value="F:GTPase activity"/>
    <property type="evidence" value="ECO:0007669"/>
    <property type="project" value="UniProtKB-UniRule"/>
</dbReference>
<comment type="similarity">
    <text evidence="3">Belongs to the TRAFAC class YlqF/YawG GTPase family. RsgA subfamily.</text>
</comment>
<dbReference type="InterPro" id="IPR027417">
    <property type="entry name" value="P-loop_NTPase"/>
</dbReference>
<dbReference type="SUPFAM" id="SSF52540">
    <property type="entry name" value="P-loop containing nucleoside triphosphate hydrolases"/>
    <property type="match status" value="1"/>
</dbReference>
<dbReference type="AlphaFoldDB" id="A0AAN1WIC7"/>
<dbReference type="Gene3D" id="2.40.50.140">
    <property type="entry name" value="Nucleic acid-binding proteins"/>
    <property type="match status" value="1"/>
</dbReference>
<dbReference type="GO" id="GO:0042274">
    <property type="term" value="P:ribosomal small subunit biogenesis"/>
    <property type="evidence" value="ECO:0007669"/>
    <property type="project" value="UniProtKB-UniRule"/>
</dbReference>
<proteinExistence type="inferred from homology"/>
<feature type="domain" description="CP-type G" evidence="6">
    <location>
        <begin position="106"/>
        <end position="272"/>
    </location>
</feature>
<evidence type="ECO:0000259" key="6">
    <source>
        <dbReference type="PROSITE" id="PS51721"/>
    </source>
</evidence>
<feature type="binding site" evidence="3">
    <location>
        <begin position="214"/>
        <end position="222"/>
    </location>
    <ligand>
        <name>GTP</name>
        <dbReference type="ChEBI" id="CHEBI:37565"/>
    </ligand>
</feature>
<dbReference type="InterPro" id="IPR004881">
    <property type="entry name" value="Ribosome_biogen_GTPase_RsgA"/>
</dbReference>
<evidence type="ECO:0000259" key="5">
    <source>
        <dbReference type="PROSITE" id="PS50936"/>
    </source>
</evidence>
<keyword evidence="3" id="KW-0699">rRNA-binding</keyword>
<keyword evidence="3" id="KW-0694">RNA-binding</keyword>
<dbReference type="GO" id="GO:0019843">
    <property type="term" value="F:rRNA binding"/>
    <property type="evidence" value="ECO:0007669"/>
    <property type="project" value="UniProtKB-KW"/>
</dbReference>
<comment type="subcellular location">
    <subcellularLocation>
        <location evidence="3">Cytoplasm</location>
    </subcellularLocation>
</comment>
<dbReference type="InterPro" id="IPR010914">
    <property type="entry name" value="RsgA_GTPase_dom"/>
</dbReference>
<dbReference type="GO" id="GO:0005737">
    <property type="term" value="C:cytoplasm"/>
    <property type="evidence" value="ECO:0007669"/>
    <property type="project" value="UniProtKB-SubCell"/>
</dbReference>
<dbReference type="PANTHER" id="PTHR32120">
    <property type="entry name" value="SMALL RIBOSOMAL SUBUNIT BIOGENESIS GTPASE RSGA"/>
    <property type="match status" value="1"/>
</dbReference>
<reference evidence="7 8" key="1">
    <citation type="journal article" date="2022" name="IScience">
        <title>An ultrasensitive nanofiber-based assay for enzymatic hydrolysis and deep-sea microbial degradation of cellulose.</title>
        <authorList>
            <person name="Tsudome M."/>
            <person name="Tachioka M."/>
            <person name="Miyazaki M."/>
            <person name="Uchimura K."/>
            <person name="Tsuda M."/>
            <person name="Takaki Y."/>
            <person name="Deguchi S."/>
        </authorList>
    </citation>
    <scope>NUCLEOTIDE SEQUENCE [LARGE SCALE GENOMIC DNA]</scope>
    <source>
        <strain evidence="7 8">GE09</strain>
    </source>
</reference>
<dbReference type="Gene3D" id="3.40.50.300">
    <property type="entry name" value="P-loop containing nucleotide triphosphate hydrolases"/>
    <property type="match status" value="1"/>
</dbReference>
<keyword evidence="1 3" id="KW-0547">Nucleotide-binding</keyword>
<keyword evidence="3" id="KW-0690">Ribosome biogenesis</keyword>
<keyword evidence="8" id="KW-1185">Reference proteome</keyword>
<keyword evidence="3 7" id="KW-0378">Hydrolase</keyword>
<sequence>MAKRRLSKQQKTRIDDKHAQINRNAKAPGKPIAQPDDNNFGEEQNGLVISHYRAQADVECALSGDVIRCHLRANLPHIVTGDHVVWRRGLGEQANTGIVEAINQRTSELCRPDSYGKMKLVGANITRAIIVIAPEPEAHSNLIDRYIVVAEHLGLEVLLLVNKCDLLGDNNPTLDLLKKYQALGYRSLAISSKNNIGMDTLKQLLSDGCSIFVGQSGVGKSSIIQTLLPAEEIKIGELSDVARKGRHTTTHARLYHFPDGGNCIDSPGIREFGLWHLSPDDVLHGFSEFRPFIGLCKYRNCTHINDAHCAISKAAAAGDITPERYKSYTYIVQSLDEVTIQGERPQKQ</sequence>
<feature type="region of interest" description="Disordered" evidence="4">
    <location>
        <begin position="1"/>
        <end position="40"/>
    </location>
</feature>
<evidence type="ECO:0000313" key="7">
    <source>
        <dbReference type="EMBL" id="BCD98127.1"/>
    </source>
</evidence>
<feature type="binding site" evidence="3">
    <location>
        <position position="303"/>
    </location>
    <ligand>
        <name>Zn(2+)</name>
        <dbReference type="ChEBI" id="CHEBI:29105"/>
    </ligand>
</feature>
<evidence type="ECO:0000256" key="4">
    <source>
        <dbReference type="SAM" id="MobiDB-lite"/>
    </source>
</evidence>
<name>A0AAN1WIC7_9GAMM</name>
<dbReference type="NCBIfam" id="TIGR00157">
    <property type="entry name" value="ribosome small subunit-dependent GTPase A"/>
    <property type="match status" value="1"/>
</dbReference>
<dbReference type="Gene3D" id="1.10.40.50">
    <property type="entry name" value="Probable gtpase engc, domain 3"/>
    <property type="match status" value="1"/>
</dbReference>
<comment type="cofactor">
    <cofactor evidence="3">
        <name>Zn(2+)</name>
        <dbReference type="ChEBI" id="CHEBI:29105"/>
    </cofactor>
    <text evidence="3">Binds 1 zinc ion per subunit.</text>
</comment>
<keyword evidence="2 3" id="KW-0342">GTP-binding</keyword>
<feature type="binding site" evidence="3">
    <location>
        <begin position="162"/>
        <end position="165"/>
    </location>
    <ligand>
        <name>GTP</name>
        <dbReference type="ChEBI" id="CHEBI:37565"/>
    </ligand>
</feature>
<evidence type="ECO:0000256" key="2">
    <source>
        <dbReference type="ARBA" id="ARBA00023134"/>
    </source>
</evidence>
<dbReference type="PROSITE" id="PS51721">
    <property type="entry name" value="G_CP"/>
    <property type="match status" value="1"/>
</dbReference>
<feature type="binding site" evidence="3">
    <location>
        <position position="301"/>
    </location>
    <ligand>
        <name>Zn(2+)</name>
        <dbReference type="ChEBI" id="CHEBI:29105"/>
    </ligand>
</feature>
<dbReference type="GO" id="GO:0046872">
    <property type="term" value="F:metal ion binding"/>
    <property type="evidence" value="ECO:0007669"/>
    <property type="project" value="UniProtKB-KW"/>
</dbReference>
<accession>A0AAN1WIC7</accession>
<dbReference type="KEGG" id="marq:MARGE09_P2328"/>
<evidence type="ECO:0000313" key="8">
    <source>
        <dbReference type="Proteomes" id="UP001320119"/>
    </source>
</evidence>
<dbReference type="NCBIfam" id="NF008931">
    <property type="entry name" value="PRK12288.1"/>
    <property type="match status" value="1"/>
</dbReference>
<dbReference type="CDD" id="cd01854">
    <property type="entry name" value="YjeQ_EngC"/>
    <property type="match status" value="1"/>
</dbReference>
<dbReference type="HAMAP" id="MF_01820">
    <property type="entry name" value="GTPase_RsgA"/>
    <property type="match status" value="1"/>
</dbReference>
<feature type="binding site" evidence="3">
    <location>
        <position position="296"/>
    </location>
    <ligand>
        <name>Zn(2+)</name>
        <dbReference type="ChEBI" id="CHEBI:29105"/>
    </ligand>
</feature>
<dbReference type="EC" id="3.6.1.-" evidence="3"/>
<keyword evidence="3" id="KW-0963">Cytoplasm</keyword>